<gene>
    <name evidence="2" type="ORF">STRIP9103_02581</name>
</gene>
<reference evidence="2 3" key="2">
    <citation type="submission" date="2012-11" db="EMBL/GenBank/DDBJ databases">
        <authorList>
            <person name="Huguet-Tapia J.C."/>
            <person name="Durkin A.S."/>
            <person name="Pettis G.S."/>
            <person name="Badger J.H."/>
        </authorList>
    </citation>
    <scope>NUCLEOTIDE SEQUENCE [LARGE SCALE GENOMIC DNA]</scope>
    <source>
        <strain evidence="2 3">91-03</strain>
    </source>
</reference>
<dbReference type="RefSeq" id="WP_009342068.1">
    <property type="nucleotide sequence ID" value="NZ_AEJC01000665.1"/>
</dbReference>
<evidence type="ECO:0000313" key="1">
    <source>
        <dbReference type="EMBL" id="AEL30522.1"/>
    </source>
</evidence>
<evidence type="ECO:0000313" key="2">
    <source>
        <dbReference type="EMBL" id="EKX60228.1"/>
    </source>
</evidence>
<keyword evidence="3" id="KW-1185">Reference proteome</keyword>
<dbReference type="AlphaFoldDB" id="I3P632"/>
<sequence length="75" mass="7804">MIALTDDKGRLLWVSAARPGRASEITACRHDKLTQKLQVAGLGAIAELGFVGLDDSGPDADPAVITGYRAARTGP</sequence>
<proteinExistence type="predicted"/>
<name>I3P632_9ACTN</name>
<evidence type="ECO:0008006" key="4">
    <source>
        <dbReference type="Google" id="ProtNLM"/>
    </source>
</evidence>
<reference evidence="1" key="1">
    <citation type="journal article" date="2012" name="Mol. Plant Microbe Interact.">
        <title>Evidence that thaxtomin C is a pathogenicity determinant of streptomyces ipomoeae, the causative agent of streptomyces soil rot disease of sweet potato.</title>
        <authorList>
            <person name="Guan D."/>
            <person name="Grau B.L."/>
            <person name="Clark C.A."/>
            <person name="Taylor C.M."/>
            <person name="Loria R."/>
            <person name="Pettis G.S."/>
        </authorList>
    </citation>
    <scope>NUCLEOTIDE SEQUENCE</scope>
    <source>
        <strain evidence="1">91-03</strain>
    </source>
</reference>
<dbReference type="EMBL" id="JF273471">
    <property type="protein sequence ID" value="AEL30522.1"/>
    <property type="molecule type" value="Genomic_DNA"/>
</dbReference>
<dbReference type="Proteomes" id="UP000010411">
    <property type="component" value="Unassembled WGS sequence"/>
</dbReference>
<organism evidence="1">
    <name type="scientific">Streptomyces ipomoeae 91-03</name>
    <dbReference type="NCBI Taxonomy" id="698759"/>
    <lineage>
        <taxon>Bacteria</taxon>
        <taxon>Bacillati</taxon>
        <taxon>Actinomycetota</taxon>
        <taxon>Actinomycetes</taxon>
        <taxon>Kitasatosporales</taxon>
        <taxon>Streptomycetaceae</taxon>
        <taxon>Streptomyces</taxon>
    </lineage>
</organism>
<evidence type="ECO:0000313" key="3">
    <source>
        <dbReference type="Proteomes" id="UP000010411"/>
    </source>
</evidence>
<protein>
    <recommendedName>
        <fullName evidence="4">DDE Tnp4 domain-containing protein</fullName>
    </recommendedName>
</protein>
<accession>I3P632</accession>
<dbReference type="EMBL" id="AEJC01000665">
    <property type="protein sequence ID" value="EKX60228.1"/>
    <property type="molecule type" value="Genomic_DNA"/>
</dbReference>
<dbReference type="PATRIC" id="fig|698759.3.peg.8987"/>